<dbReference type="Pfam" id="PF00300">
    <property type="entry name" value="His_Phos_1"/>
    <property type="match status" value="1"/>
</dbReference>
<dbReference type="RefSeq" id="WP_073304768.1">
    <property type="nucleotide sequence ID" value="NZ_FRAW01000018.1"/>
</dbReference>
<reference evidence="2" key="1">
    <citation type="submission" date="2016-11" db="EMBL/GenBank/DDBJ databases">
        <authorList>
            <person name="Varghese N."/>
            <person name="Submissions S."/>
        </authorList>
    </citation>
    <scope>NUCLEOTIDE SEQUENCE [LARGE SCALE GENOMIC DNA]</scope>
    <source>
        <strain evidence="2">UWOS</strain>
    </source>
</reference>
<dbReference type="AlphaFoldDB" id="A0A1M6VHK0"/>
<dbReference type="InterPro" id="IPR029033">
    <property type="entry name" value="His_PPase_superfam"/>
</dbReference>
<evidence type="ECO:0000313" key="2">
    <source>
        <dbReference type="Proteomes" id="UP000184275"/>
    </source>
</evidence>
<name>A0A1M6VHK0_9BACT</name>
<dbReference type="InterPro" id="IPR013078">
    <property type="entry name" value="His_Pase_superF_clade-1"/>
</dbReference>
<organism evidence="1 2">
    <name type="scientific">Fibrobacter intestinalis</name>
    <dbReference type="NCBI Taxonomy" id="28122"/>
    <lineage>
        <taxon>Bacteria</taxon>
        <taxon>Pseudomonadati</taxon>
        <taxon>Fibrobacterota</taxon>
        <taxon>Fibrobacteria</taxon>
        <taxon>Fibrobacterales</taxon>
        <taxon>Fibrobacteraceae</taxon>
        <taxon>Fibrobacter</taxon>
    </lineage>
</organism>
<gene>
    <name evidence="1" type="ORF">SAMN05720469_11855</name>
</gene>
<accession>A0A1M6VHK0</accession>
<sequence>MNFLTSEQVLEKKKPEERVTFLIRHAERRHILPTDEDYGSKVPLTETGESQALAAGKEISRFKASSFFFGASPVFRCRQTAALVAKACDAEPFSSVEKVVAFDCLAEFYVSECVDYERHLRAGFYPAICRYLQEGTLAGFLPVREGSEKLLAFLLENSRADLNLFCSHDAWIVPFLAHFTGLRFSSQCWMNFLSGAAVLFDSSKKNVRIFPVKFLGDGFLRF</sequence>
<dbReference type="Proteomes" id="UP000184275">
    <property type="component" value="Unassembled WGS sequence"/>
</dbReference>
<dbReference type="CDD" id="cd07040">
    <property type="entry name" value="HP"/>
    <property type="match status" value="1"/>
</dbReference>
<dbReference type="SUPFAM" id="SSF53254">
    <property type="entry name" value="Phosphoglycerate mutase-like"/>
    <property type="match status" value="1"/>
</dbReference>
<dbReference type="Gene3D" id="3.40.50.1240">
    <property type="entry name" value="Phosphoglycerate mutase-like"/>
    <property type="match status" value="1"/>
</dbReference>
<dbReference type="EMBL" id="FRAW01000018">
    <property type="protein sequence ID" value="SHK80825.1"/>
    <property type="molecule type" value="Genomic_DNA"/>
</dbReference>
<protein>
    <submittedName>
        <fullName evidence="1">Broad specificity phosphatase PhoE</fullName>
    </submittedName>
</protein>
<dbReference type="SMART" id="SM00855">
    <property type="entry name" value="PGAM"/>
    <property type="match status" value="1"/>
</dbReference>
<proteinExistence type="predicted"/>
<keyword evidence="2" id="KW-1185">Reference proteome</keyword>
<evidence type="ECO:0000313" key="1">
    <source>
        <dbReference type="EMBL" id="SHK80825.1"/>
    </source>
</evidence>